<reference evidence="18" key="1">
    <citation type="submission" date="2025-08" db="UniProtKB">
        <authorList>
            <consortium name="RefSeq"/>
        </authorList>
    </citation>
    <scope>IDENTIFICATION</scope>
    <source>
        <tissue evidence="18">Spleen</tissue>
    </source>
</reference>
<evidence type="ECO:0000256" key="3">
    <source>
        <dbReference type="ARBA" id="ARBA00022475"/>
    </source>
</evidence>
<dbReference type="PANTHER" id="PTHR24028">
    <property type="entry name" value="CADHERIN-87A"/>
    <property type="match status" value="1"/>
</dbReference>
<keyword evidence="8" id="KW-0130">Cell adhesion</keyword>
<dbReference type="PROSITE" id="PS50268">
    <property type="entry name" value="CADHERIN_2"/>
    <property type="match status" value="6"/>
</dbReference>
<comment type="function">
    <text evidence="1">Potential calcium-dependent cell-adhesion protein. May be involved in the establishment and maintenance of specific neuronal connections in the brain.</text>
</comment>
<keyword evidence="11" id="KW-0325">Glycoprotein</keyword>
<dbReference type="PROSITE" id="PS00232">
    <property type="entry name" value="CADHERIN_1"/>
    <property type="match status" value="3"/>
</dbReference>
<feature type="domain" description="Cadherin" evidence="16">
    <location>
        <begin position="243"/>
        <end position="347"/>
    </location>
</feature>
<evidence type="ECO:0000256" key="6">
    <source>
        <dbReference type="ARBA" id="ARBA00022737"/>
    </source>
</evidence>
<evidence type="ECO:0000256" key="10">
    <source>
        <dbReference type="ARBA" id="ARBA00023136"/>
    </source>
</evidence>
<dbReference type="FunFam" id="2.60.40.60:FF:000001">
    <property type="entry name" value="Protocadherin alpha 2"/>
    <property type="match status" value="1"/>
</dbReference>
<feature type="domain" description="Cadherin" evidence="16">
    <location>
        <begin position="578"/>
        <end position="675"/>
    </location>
</feature>
<protein>
    <submittedName>
        <fullName evidence="18">Protocadherin gamma-B2 isoform X11</fullName>
    </submittedName>
</protein>
<accession>A0A6P5LX27</accession>
<dbReference type="Pfam" id="PF16492">
    <property type="entry name" value="Cadherin_C_2"/>
    <property type="match status" value="1"/>
</dbReference>
<evidence type="ECO:0000256" key="11">
    <source>
        <dbReference type="ARBA" id="ARBA00023180"/>
    </source>
</evidence>
<dbReference type="RefSeq" id="XP_020860759.1">
    <property type="nucleotide sequence ID" value="XM_021005100.1"/>
</dbReference>
<dbReference type="GO" id="GO:0005886">
    <property type="term" value="C:plasma membrane"/>
    <property type="evidence" value="ECO:0007669"/>
    <property type="project" value="UniProtKB-SubCell"/>
</dbReference>
<dbReference type="InterPro" id="IPR031904">
    <property type="entry name" value="Cadherin_CBD"/>
</dbReference>
<evidence type="ECO:0000256" key="12">
    <source>
        <dbReference type="PROSITE-ProRule" id="PRU00043"/>
    </source>
</evidence>
<comment type="subcellular location">
    <subcellularLocation>
        <location evidence="2">Cell membrane</location>
        <topology evidence="2">Single-pass type I membrane protein</topology>
    </subcellularLocation>
</comment>
<dbReference type="Proteomes" id="UP000515140">
    <property type="component" value="Unplaced"/>
</dbReference>
<keyword evidence="7 12" id="KW-0106">Calcium</keyword>
<dbReference type="PRINTS" id="PR00205">
    <property type="entry name" value="CADHERIN"/>
</dbReference>
<feature type="domain" description="Cadherin" evidence="16">
    <location>
        <begin position="134"/>
        <end position="242"/>
    </location>
</feature>
<dbReference type="InterPro" id="IPR015919">
    <property type="entry name" value="Cadherin-like_sf"/>
</dbReference>
<evidence type="ECO:0000256" key="7">
    <source>
        <dbReference type="ARBA" id="ARBA00022837"/>
    </source>
</evidence>
<feature type="region of interest" description="Disordered" evidence="13">
    <location>
        <begin position="811"/>
        <end position="842"/>
    </location>
</feature>
<keyword evidence="17" id="KW-1185">Reference proteome</keyword>
<dbReference type="InterPro" id="IPR002126">
    <property type="entry name" value="Cadherin-like_dom"/>
</dbReference>
<feature type="domain" description="Cadherin" evidence="16">
    <location>
        <begin position="69"/>
        <end position="133"/>
    </location>
</feature>
<proteinExistence type="predicted"/>
<feature type="transmembrane region" description="Helical" evidence="14">
    <location>
        <begin position="691"/>
        <end position="716"/>
    </location>
</feature>
<feature type="domain" description="Cadherin" evidence="16">
    <location>
        <begin position="453"/>
        <end position="562"/>
    </location>
</feature>
<dbReference type="GO" id="GO:0005509">
    <property type="term" value="F:calcium ion binding"/>
    <property type="evidence" value="ECO:0007669"/>
    <property type="project" value="UniProtKB-UniRule"/>
</dbReference>
<keyword evidence="5 15" id="KW-0732">Signal</keyword>
<feature type="chain" id="PRO_5027968573" evidence="15">
    <location>
        <begin position="31"/>
        <end position="932"/>
    </location>
</feature>
<evidence type="ECO:0000256" key="8">
    <source>
        <dbReference type="ARBA" id="ARBA00022889"/>
    </source>
</evidence>
<keyword evidence="9 14" id="KW-1133">Transmembrane helix</keyword>
<keyword evidence="4 14" id="KW-0812">Transmembrane</keyword>
<evidence type="ECO:0000259" key="16">
    <source>
        <dbReference type="PROSITE" id="PS50268"/>
    </source>
</evidence>
<dbReference type="Pfam" id="PF00028">
    <property type="entry name" value="Cadherin"/>
    <property type="match status" value="5"/>
</dbReference>
<dbReference type="Pfam" id="PF15974">
    <property type="entry name" value="Cadherin_tail"/>
    <property type="match status" value="1"/>
</dbReference>
<dbReference type="FunFam" id="2.60.40.60:FF:000004">
    <property type="entry name" value="Protocadherin 1 gamma 2"/>
    <property type="match status" value="1"/>
</dbReference>
<keyword evidence="10 14" id="KW-0472">Membrane</keyword>
<evidence type="ECO:0000256" key="15">
    <source>
        <dbReference type="SAM" id="SignalP"/>
    </source>
</evidence>
<dbReference type="InterPro" id="IPR020894">
    <property type="entry name" value="Cadherin_CS"/>
</dbReference>
<dbReference type="GO" id="GO:0007156">
    <property type="term" value="P:homophilic cell adhesion via plasma membrane adhesion molecules"/>
    <property type="evidence" value="ECO:0007669"/>
    <property type="project" value="InterPro"/>
</dbReference>
<dbReference type="InterPro" id="IPR050174">
    <property type="entry name" value="Protocadherin/Cadherin-CA"/>
</dbReference>
<keyword evidence="3" id="KW-1003">Cell membrane</keyword>
<feature type="domain" description="Cadherin" evidence="16">
    <location>
        <begin position="356"/>
        <end position="452"/>
    </location>
</feature>
<dbReference type="SUPFAM" id="SSF49313">
    <property type="entry name" value="Cadherin-like"/>
    <property type="match status" value="6"/>
</dbReference>
<dbReference type="FunFam" id="2.60.40.60:FF:000006">
    <property type="entry name" value="Protocadherin alpha 2"/>
    <property type="match status" value="1"/>
</dbReference>
<evidence type="ECO:0000256" key="14">
    <source>
        <dbReference type="SAM" id="Phobius"/>
    </source>
</evidence>
<feature type="signal peptide" evidence="15">
    <location>
        <begin position="1"/>
        <end position="30"/>
    </location>
</feature>
<dbReference type="PANTHER" id="PTHR24028:SF73">
    <property type="entry name" value="PROTOCADHERIN GAMMA-B3-RELATED"/>
    <property type="match status" value="1"/>
</dbReference>
<dbReference type="AlphaFoldDB" id="A0A6P5LX27"/>
<dbReference type="GeneID" id="110220871"/>
<dbReference type="CDD" id="cd11304">
    <property type="entry name" value="Cadherin_repeat"/>
    <property type="match status" value="6"/>
</dbReference>
<name>A0A6P5LX27_PHACI</name>
<dbReference type="SMART" id="SM00112">
    <property type="entry name" value="CA"/>
    <property type="match status" value="6"/>
</dbReference>
<dbReference type="InterPro" id="IPR032455">
    <property type="entry name" value="Cadherin_C"/>
</dbReference>
<dbReference type="Pfam" id="PF08266">
    <property type="entry name" value="Cadherin_2"/>
    <property type="match status" value="1"/>
</dbReference>
<evidence type="ECO:0000256" key="4">
    <source>
        <dbReference type="ARBA" id="ARBA00022692"/>
    </source>
</evidence>
<dbReference type="InterPro" id="IPR013164">
    <property type="entry name" value="Cadherin_N"/>
</dbReference>
<evidence type="ECO:0000256" key="1">
    <source>
        <dbReference type="ARBA" id="ARBA00003436"/>
    </source>
</evidence>
<gene>
    <name evidence="18" type="primary">LOC110220871</name>
</gene>
<organism evidence="17 18">
    <name type="scientific">Phascolarctos cinereus</name>
    <name type="common">Koala</name>
    <dbReference type="NCBI Taxonomy" id="38626"/>
    <lineage>
        <taxon>Eukaryota</taxon>
        <taxon>Metazoa</taxon>
        <taxon>Chordata</taxon>
        <taxon>Craniata</taxon>
        <taxon>Vertebrata</taxon>
        <taxon>Euteleostomi</taxon>
        <taxon>Mammalia</taxon>
        <taxon>Metatheria</taxon>
        <taxon>Diprotodontia</taxon>
        <taxon>Phascolarctidae</taxon>
        <taxon>Phascolarctos</taxon>
    </lineage>
</organism>
<evidence type="ECO:0000313" key="17">
    <source>
        <dbReference type="Proteomes" id="UP000515140"/>
    </source>
</evidence>
<keyword evidence="6" id="KW-0677">Repeat</keyword>
<evidence type="ECO:0000256" key="5">
    <source>
        <dbReference type="ARBA" id="ARBA00022729"/>
    </source>
</evidence>
<dbReference type="FunFam" id="2.60.40.60:FF:000129">
    <property type="entry name" value="protocadherin alpha-C2 isoform X1"/>
    <property type="match status" value="1"/>
</dbReference>
<evidence type="ECO:0000256" key="13">
    <source>
        <dbReference type="SAM" id="MobiDB-lite"/>
    </source>
</evidence>
<evidence type="ECO:0000313" key="18">
    <source>
        <dbReference type="RefSeq" id="XP_020860759.1"/>
    </source>
</evidence>
<dbReference type="Gene3D" id="2.60.40.60">
    <property type="entry name" value="Cadherins"/>
    <property type="match status" value="6"/>
</dbReference>
<dbReference type="FunFam" id="2.60.40.60:FF:000002">
    <property type="entry name" value="Protocadherin alpha 2"/>
    <property type="match status" value="1"/>
</dbReference>
<evidence type="ECO:0000256" key="2">
    <source>
        <dbReference type="ARBA" id="ARBA00004251"/>
    </source>
</evidence>
<dbReference type="FunFam" id="2.60.40.60:FF:000018">
    <property type="entry name" value="Protocadherin gamma c3"/>
    <property type="match status" value="1"/>
</dbReference>
<sequence length="932" mass="101580">MGRSAGQRALTLRPQVLVPFLASLFCCVFSEQIRYCIPEEMAKGSVVGDLARDLGLEVQDLPVRKLRVSAEREYFSISSESGELLVSNRIDREEICGRKPVCSLDFETVAENPLNIFHVIVVMLDINDNAPLFERSQVDLKISESIQVGSSFPLDPAVDSDVGTNSVQRYYLEQNSYFDLTVKQSPDGNKYPELILKKSLDREQQSSHQLVLMALDGGQPAQNGTAQIRINVVDANDNAPVFSQQVYRVSVRENLPPGSSVLRVMATDQDEGVNAEITFSFQNTAKDVKLLFNLNQKTGEITTRNNLDFENANSYTLNIEAKDLGDLASHCKIHIEILDENDCAPEMTLASVFSPVPENSEPGTVIALLKIRDRDAGENGKVMCYLQGNFPFKLESSSKNYYKLLTDGALDREQTSEYNITVTAMDKGNPPLTTSKTFILHIADVNDNAPVFLKPSYVAYVPENNPSGASISCVSAVDPDLEQNGSLSYSIVNSDLALLLLSSYVSVSIHSGEIFAQRSFDYEQIRTFELILQACDAGSPAFCTNVTLRVFIMDQNDNAPFILYPALEAEDSALFDMVPRSAEPGYLVTKVVAVDADSGHNAWLGYRVLQATDPGLFSLGLHTGEVRTARAMADRDSARHRLLVSVQDGGQPPLSATVTLHLVFADSLQEVLPEMREEHSDILDPQSELQFYLVIALALISILFFLSIVLAIALCLKKSSNSKVLGCFRADICSHPAPGIIPNYSDGTLPYSYNLCVASESGKMEYNFLKLTGDMSAPQDLLLNDSSCGLDNSTGESKVISDFVISSHQAPPNTDWRFSQAQRPGTSGSQNGDEGGTWPNNQFDTEMLQAMILASANEAADGSSTLGGGAGTMGLSARYGPQFTLQHVPDYRQNVYIPGSTATLANAAGKRDGKAPAGGNGNKKKSGKKEKK</sequence>
<feature type="compositionally biased region" description="Basic residues" evidence="13">
    <location>
        <begin position="922"/>
        <end position="932"/>
    </location>
</feature>
<feature type="region of interest" description="Disordered" evidence="13">
    <location>
        <begin position="907"/>
        <end position="932"/>
    </location>
</feature>
<evidence type="ECO:0000256" key="9">
    <source>
        <dbReference type="ARBA" id="ARBA00022989"/>
    </source>
</evidence>